<dbReference type="Gene3D" id="6.10.340.10">
    <property type="match status" value="1"/>
</dbReference>
<gene>
    <name evidence="18" type="ordered locus">Dalk_0878</name>
</gene>
<evidence type="ECO:0000256" key="13">
    <source>
        <dbReference type="ARBA" id="ARBA00023136"/>
    </source>
</evidence>
<feature type="domain" description="Histidine kinase" evidence="16">
    <location>
        <begin position="261"/>
        <end position="477"/>
    </location>
</feature>
<dbReference type="SMART" id="SM00387">
    <property type="entry name" value="HATPase_c"/>
    <property type="match status" value="1"/>
</dbReference>
<dbReference type="SUPFAM" id="SSF158472">
    <property type="entry name" value="HAMP domain-like"/>
    <property type="match status" value="1"/>
</dbReference>
<evidence type="ECO:0000259" key="17">
    <source>
        <dbReference type="PROSITE" id="PS50885"/>
    </source>
</evidence>
<feature type="transmembrane region" description="Helical" evidence="15">
    <location>
        <begin position="180"/>
        <end position="200"/>
    </location>
</feature>
<keyword evidence="6" id="KW-0808">Transferase</keyword>
<dbReference type="eggNOG" id="COG5002">
    <property type="taxonomic scope" value="Bacteria"/>
</dbReference>
<dbReference type="InterPro" id="IPR036890">
    <property type="entry name" value="HATPase_C_sf"/>
</dbReference>
<evidence type="ECO:0000256" key="11">
    <source>
        <dbReference type="ARBA" id="ARBA00022989"/>
    </source>
</evidence>
<dbReference type="AlphaFoldDB" id="B8FI16"/>
<evidence type="ECO:0000313" key="18">
    <source>
        <dbReference type="EMBL" id="ACL02583.1"/>
    </source>
</evidence>
<feature type="domain" description="HAMP" evidence="17">
    <location>
        <begin position="201"/>
        <end position="253"/>
    </location>
</feature>
<evidence type="ECO:0000256" key="3">
    <source>
        <dbReference type="ARBA" id="ARBA00012438"/>
    </source>
</evidence>
<evidence type="ECO:0000256" key="12">
    <source>
        <dbReference type="ARBA" id="ARBA00023012"/>
    </source>
</evidence>
<dbReference type="InterPro" id="IPR003661">
    <property type="entry name" value="HisK_dim/P_dom"/>
</dbReference>
<feature type="region of interest" description="Disordered" evidence="14">
    <location>
        <begin position="95"/>
        <end position="116"/>
    </location>
</feature>
<dbReference type="GO" id="GO:0005886">
    <property type="term" value="C:plasma membrane"/>
    <property type="evidence" value="ECO:0007669"/>
    <property type="project" value="UniProtKB-SubCell"/>
</dbReference>
<dbReference type="SUPFAM" id="SSF55874">
    <property type="entry name" value="ATPase domain of HSP90 chaperone/DNA topoisomerase II/histidine kinase"/>
    <property type="match status" value="1"/>
</dbReference>
<dbReference type="EC" id="2.7.13.3" evidence="3"/>
<evidence type="ECO:0000256" key="9">
    <source>
        <dbReference type="ARBA" id="ARBA00022777"/>
    </source>
</evidence>
<organism evidence="18 19">
    <name type="scientific">Desulfatibacillum aliphaticivorans</name>
    <dbReference type="NCBI Taxonomy" id="218208"/>
    <lineage>
        <taxon>Bacteria</taxon>
        <taxon>Pseudomonadati</taxon>
        <taxon>Thermodesulfobacteriota</taxon>
        <taxon>Desulfobacteria</taxon>
        <taxon>Desulfobacterales</taxon>
        <taxon>Desulfatibacillaceae</taxon>
        <taxon>Desulfatibacillum</taxon>
    </lineage>
</organism>
<dbReference type="Pfam" id="PF00672">
    <property type="entry name" value="HAMP"/>
    <property type="match status" value="1"/>
</dbReference>
<evidence type="ECO:0000256" key="4">
    <source>
        <dbReference type="ARBA" id="ARBA00022475"/>
    </source>
</evidence>
<dbReference type="Gene3D" id="1.10.287.130">
    <property type="match status" value="1"/>
</dbReference>
<dbReference type="KEGG" id="dal:Dalk_0878"/>
<dbReference type="GO" id="GO:0000155">
    <property type="term" value="F:phosphorelay sensor kinase activity"/>
    <property type="evidence" value="ECO:0007669"/>
    <property type="project" value="InterPro"/>
</dbReference>
<evidence type="ECO:0000256" key="2">
    <source>
        <dbReference type="ARBA" id="ARBA00004651"/>
    </source>
</evidence>
<evidence type="ECO:0000256" key="6">
    <source>
        <dbReference type="ARBA" id="ARBA00022679"/>
    </source>
</evidence>
<evidence type="ECO:0000256" key="15">
    <source>
        <dbReference type="SAM" id="Phobius"/>
    </source>
</evidence>
<keyword evidence="5" id="KW-0597">Phosphoprotein</keyword>
<dbReference type="PROSITE" id="PS50885">
    <property type="entry name" value="HAMP"/>
    <property type="match status" value="1"/>
</dbReference>
<sequence length="482" mass="54129">MKLSHKFLAAILSYTLLLIILMAGSVAFFANRNFSDYVTNVELENLDALAQGLAETYAKSGGWDLFRENPQAWGQMVMQYSENLRLGRMEVEAAKSKQGMQNRQGRTAPPPRPDFQGRQLRRLSLFDADKKIVFGNPQLKGQSLLPIELDGKTIGHIGLKQRDHLQHPLDSVFLRQQTKVFFVISLAALILGGAASFFLARKLTNPIKALTHGVRKLQARQFDARINLNSRDELGELARTFNSMAQTLARYEAARKQWVMDVAHELRTPLSVLQVEIEAMQDGIKRVDDNALESLRAEVLHLGRIVQDLHELSLAESKMLKMEKLEIRPLSVLQETLQRFMERCSKEGLVLENRLPNGPGPLVLTDKDRLLQLFSNLLENALRYTDKPGTLTVGQRVSEDELVVFFEDSGPGVDEEHLDRLFDRFYRTDASRNRNKGGRGIGLALCKSITEAHGGRIRALKGDSGGLRVEVALPITKASPKE</sequence>
<dbReference type="SMART" id="SM00304">
    <property type="entry name" value="HAMP"/>
    <property type="match status" value="1"/>
</dbReference>
<dbReference type="InterPro" id="IPR003594">
    <property type="entry name" value="HATPase_dom"/>
</dbReference>
<dbReference type="GO" id="GO:0005524">
    <property type="term" value="F:ATP binding"/>
    <property type="evidence" value="ECO:0007669"/>
    <property type="project" value="UniProtKB-KW"/>
</dbReference>
<evidence type="ECO:0000313" key="19">
    <source>
        <dbReference type="Proteomes" id="UP000000739"/>
    </source>
</evidence>
<evidence type="ECO:0000256" key="14">
    <source>
        <dbReference type="SAM" id="MobiDB-lite"/>
    </source>
</evidence>
<accession>B8FI16</accession>
<keyword evidence="4" id="KW-1003">Cell membrane</keyword>
<keyword evidence="10" id="KW-0067">ATP-binding</keyword>
<proteinExistence type="predicted"/>
<evidence type="ECO:0000259" key="16">
    <source>
        <dbReference type="PROSITE" id="PS50109"/>
    </source>
</evidence>
<reference evidence="18 19" key="1">
    <citation type="journal article" date="2012" name="Environ. Microbiol.">
        <title>The genome sequence of Desulfatibacillum alkenivorans AK-01: a blueprint for anaerobic alkane oxidation.</title>
        <authorList>
            <person name="Callaghan A.V."/>
            <person name="Morris B.E."/>
            <person name="Pereira I.A."/>
            <person name="McInerney M.J."/>
            <person name="Austin R.N."/>
            <person name="Groves J.T."/>
            <person name="Kukor J.J."/>
            <person name="Suflita J.M."/>
            <person name="Young L.Y."/>
            <person name="Zylstra G.J."/>
            <person name="Wawrik B."/>
        </authorList>
    </citation>
    <scope>NUCLEOTIDE SEQUENCE [LARGE SCALE GENOMIC DNA]</scope>
    <source>
        <strain evidence="18 19">AK-01</strain>
    </source>
</reference>
<dbReference type="eggNOG" id="COG2770">
    <property type="taxonomic scope" value="Bacteria"/>
</dbReference>
<evidence type="ECO:0000256" key="7">
    <source>
        <dbReference type="ARBA" id="ARBA00022692"/>
    </source>
</evidence>
<keyword evidence="8" id="KW-0547">Nucleotide-binding</keyword>
<dbReference type="Proteomes" id="UP000000739">
    <property type="component" value="Chromosome"/>
</dbReference>
<dbReference type="PRINTS" id="PR00344">
    <property type="entry name" value="BCTRLSENSOR"/>
</dbReference>
<evidence type="ECO:0000256" key="10">
    <source>
        <dbReference type="ARBA" id="ARBA00022840"/>
    </source>
</evidence>
<protein>
    <recommendedName>
        <fullName evidence="3">histidine kinase</fullName>
        <ecNumber evidence="3">2.7.13.3</ecNumber>
    </recommendedName>
</protein>
<dbReference type="RefSeq" id="WP_012610021.1">
    <property type="nucleotide sequence ID" value="NC_011768.1"/>
</dbReference>
<evidence type="ECO:0000256" key="8">
    <source>
        <dbReference type="ARBA" id="ARBA00022741"/>
    </source>
</evidence>
<dbReference type="CDD" id="cd06225">
    <property type="entry name" value="HAMP"/>
    <property type="match status" value="1"/>
</dbReference>
<dbReference type="InterPro" id="IPR005467">
    <property type="entry name" value="His_kinase_dom"/>
</dbReference>
<evidence type="ECO:0000256" key="1">
    <source>
        <dbReference type="ARBA" id="ARBA00000085"/>
    </source>
</evidence>
<evidence type="ECO:0000256" key="5">
    <source>
        <dbReference type="ARBA" id="ARBA00022553"/>
    </source>
</evidence>
<keyword evidence="9 18" id="KW-0418">Kinase</keyword>
<dbReference type="InterPro" id="IPR050398">
    <property type="entry name" value="HssS/ArlS-like"/>
</dbReference>
<dbReference type="InterPro" id="IPR004358">
    <property type="entry name" value="Sig_transdc_His_kin-like_C"/>
</dbReference>
<keyword evidence="7 15" id="KW-0812">Transmembrane</keyword>
<dbReference type="InterPro" id="IPR003660">
    <property type="entry name" value="HAMP_dom"/>
</dbReference>
<dbReference type="CDD" id="cd00082">
    <property type="entry name" value="HisKA"/>
    <property type="match status" value="1"/>
</dbReference>
<dbReference type="HOGENOM" id="CLU_000445_89_6_7"/>
<keyword evidence="11 15" id="KW-1133">Transmembrane helix</keyword>
<keyword evidence="12" id="KW-0902">Two-component regulatory system</keyword>
<dbReference type="Pfam" id="PF02518">
    <property type="entry name" value="HATPase_c"/>
    <property type="match status" value="1"/>
</dbReference>
<dbReference type="Gene3D" id="3.30.565.10">
    <property type="entry name" value="Histidine kinase-like ATPase, C-terminal domain"/>
    <property type="match status" value="1"/>
</dbReference>
<dbReference type="PROSITE" id="PS50109">
    <property type="entry name" value="HIS_KIN"/>
    <property type="match status" value="1"/>
</dbReference>
<dbReference type="Pfam" id="PF00512">
    <property type="entry name" value="HisKA"/>
    <property type="match status" value="1"/>
</dbReference>
<dbReference type="PANTHER" id="PTHR45528">
    <property type="entry name" value="SENSOR HISTIDINE KINASE CPXA"/>
    <property type="match status" value="1"/>
</dbReference>
<comment type="catalytic activity">
    <reaction evidence="1">
        <text>ATP + protein L-histidine = ADP + protein N-phospho-L-histidine.</text>
        <dbReference type="EC" id="2.7.13.3"/>
    </reaction>
</comment>
<dbReference type="SMART" id="SM00388">
    <property type="entry name" value="HisKA"/>
    <property type="match status" value="1"/>
</dbReference>
<dbReference type="SUPFAM" id="SSF47384">
    <property type="entry name" value="Homodimeric domain of signal transducing histidine kinase"/>
    <property type="match status" value="1"/>
</dbReference>
<feature type="transmembrane region" description="Helical" evidence="15">
    <location>
        <begin position="7"/>
        <end position="30"/>
    </location>
</feature>
<keyword evidence="13 15" id="KW-0472">Membrane</keyword>
<dbReference type="FunFam" id="3.30.565.10:FF:000006">
    <property type="entry name" value="Sensor histidine kinase WalK"/>
    <property type="match status" value="1"/>
</dbReference>
<dbReference type="PANTHER" id="PTHR45528:SF1">
    <property type="entry name" value="SENSOR HISTIDINE KINASE CPXA"/>
    <property type="match status" value="1"/>
</dbReference>
<dbReference type="EMBL" id="CP001322">
    <property type="protein sequence ID" value="ACL02583.1"/>
    <property type="molecule type" value="Genomic_DNA"/>
</dbReference>
<dbReference type="InterPro" id="IPR036097">
    <property type="entry name" value="HisK_dim/P_sf"/>
</dbReference>
<keyword evidence="19" id="KW-1185">Reference proteome</keyword>
<name>B8FI16_DESAL</name>
<comment type="subcellular location">
    <subcellularLocation>
        <location evidence="2">Cell membrane</location>
        <topology evidence="2">Multi-pass membrane protein</topology>
    </subcellularLocation>
</comment>